<comment type="catalytic activity">
    <reaction evidence="3">
        <text>UTP + H2O = UMP + diphosphate + H(+)</text>
        <dbReference type="Rhea" id="RHEA:29395"/>
        <dbReference type="ChEBI" id="CHEBI:15377"/>
        <dbReference type="ChEBI" id="CHEBI:15378"/>
        <dbReference type="ChEBI" id="CHEBI:33019"/>
        <dbReference type="ChEBI" id="CHEBI:46398"/>
        <dbReference type="ChEBI" id="CHEBI:57865"/>
        <dbReference type="EC" id="3.6.1.9"/>
    </reaction>
</comment>
<feature type="active site" description="Proton acceptor" evidence="3">
    <location>
        <position position="252"/>
    </location>
</feature>
<dbReference type="PANTHER" id="PTHR43213:SF5">
    <property type="entry name" value="BIFUNCTIONAL DTTP_UTP PYROPHOSPHATASE_METHYLTRANSFERASE PROTEIN-RELATED"/>
    <property type="match status" value="1"/>
</dbReference>
<comment type="cofactor">
    <cofactor evidence="1 3">
        <name>a divalent metal cation</name>
        <dbReference type="ChEBI" id="CHEBI:60240"/>
    </cofactor>
</comment>
<dbReference type="AlphaFoldDB" id="A0A383TCI3"/>
<dbReference type="Proteomes" id="UP000262072">
    <property type="component" value="Unassembled WGS sequence"/>
</dbReference>
<comment type="subcellular location">
    <subcellularLocation>
        <location evidence="3">Cytoplasm</location>
    </subcellularLocation>
</comment>
<dbReference type="GO" id="GO:0016747">
    <property type="term" value="F:acyltransferase activity, transferring groups other than amino-acyl groups"/>
    <property type="evidence" value="ECO:0007669"/>
    <property type="project" value="InterPro"/>
</dbReference>
<dbReference type="InterPro" id="IPR029001">
    <property type="entry name" value="ITPase-like_fam"/>
</dbReference>
<dbReference type="PROSITE" id="PS51186">
    <property type="entry name" value="GNAT"/>
    <property type="match status" value="1"/>
</dbReference>
<dbReference type="InterPro" id="IPR000182">
    <property type="entry name" value="GNAT_dom"/>
</dbReference>
<keyword evidence="3" id="KW-0546">Nucleotide metabolism</keyword>
<gene>
    <name evidence="5" type="ORF">TART1_0158</name>
</gene>
<keyword evidence="3" id="KW-0963">Cytoplasm</keyword>
<dbReference type="NCBIfam" id="TIGR00172">
    <property type="entry name" value="maf"/>
    <property type="match status" value="1"/>
</dbReference>
<dbReference type="GO" id="GO:0009117">
    <property type="term" value="P:nucleotide metabolic process"/>
    <property type="evidence" value="ECO:0007669"/>
    <property type="project" value="UniProtKB-KW"/>
</dbReference>
<dbReference type="SUPFAM" id="SSF52972">
    <property type="entry name" value="ITPase-like"/>
    <property type="match status" value="1"/>
</dbReference>
<dbReference type="Gene3D" id="3.40.630.30">
    <property type="match status" value="1"/>
</dbReference>
<name>A0A383TCI3_9LACT</name>
<keyword evidence="5" id="KW-0808">Transferase</keyword>
<dbReference type="InterPro" id="IPR003697">
    <property type="entry name" value="Maf-like"/>
</dbReference>
<feature type="site" description="Important for substrate specificity" evidence="3">
    <location>
        <position position="253"/>
    </location>
</feature>
<reference evidence="6" key="1">
    <citation type="submission" date="2018-05" db="EMBL/GenBank/DDBJ databases">
        <authorList>
            <person name="Strepis N."/>
        </authorList>
    </citation>
    <scope>NUCLEOTIDE SEQUENCE [LARGE SCALE GENOMIC DNA]</scope>
</reference>
<dbReference type="Pfam" id="PF00583">
    <property type="entry name" value="Acetyltransf_1"/>
    <property type="match status" value="1"/>
</dbReference>
<comment type="similarity">
    <text evidence="3">Belongs to the Maf family. YhdE subfamily.</text>
</comment>
<comment type="function">
    <text evidence="3">Nucleoside triphosphate pyrophosphatase that hydrolyzes dTTP and UTP. May have a dual role in cell division arrest and in preventing the incorporation of modified nucleotides into cellular nucleic acids.</text>
</comment>
<evidence type="ECO:0000256" key="2">
    <source>
        <dbReference type="ARBA" id="ARBA00022801"/>
    </source>
</evidence>
<dbReference type="SUPFAM" id="SSF55729">
    <property type="entry name" value="Acyl-CoA N-acyltransferases (Nat)"/>
    <property type="match status" value="1"/>
</dbReference>
<organism evidence="5 6">
    <name type="scientific">Trichococcus shcherbakoviae</name>
    <dbReference type="NCBI Taxonomy" id="2094020"/>
    <lineage>
        <taxon>Bacteria</taxon>
        <taxon>Bacillati</taxon>
        <taxon>Bacillota</taxon>
        <taxon>Bacilli</taxon>
        <taxon>Lactobacillales</taxon>
        <taxon>Carnobacteriaceae</taxon>
        <taxon>Trichococcus</taxon>
    </lineage>
</organism>
<comment type="catalytic activity">
    <reaction evidence="3">
        <text>dTTP + H2O = dTMP + diphosphate + H(+)</text>
        <dbReference type="Rhea" id="RHEA:28534"/>
        <dbReference type="ChEBI" id="CHEBI:15377"/>
        <dbReference type="ChEBI" id="CHEBI:15378"/>
        <dbReference type="ChEBI" id="CHEBI:33019"/>
        <dbReference type="ChEBI" id="CHEBI:37568"/>
        <dbReference type="ChEBI" id="CHEBI:63528"/>
        <dbReference type="EC" id="3.6.1.9"/>
    </reaction>
</comment>
<evidence type="ECO:0000313" key="5">
    <source>
        <dbReference type="EMBL" id="SYZ77389.1"/>
    </source>
</evidence>
<dbReference type="RefSeq" id="WP_200831677.1">
    <property type="nucleotide sequence ID" value="NZ_UNRR01000007.1"/>
</dbReference>
<dbReference type="GO" id="GO:0036218">
    <property type="term" value="F:dTTP diphosphatase activity"/>
    <property type="evidence" value="ECO:0007669"/>
    <property type="project" value="RHEA"/>
</dbReference>
<evidence type="ECO:0000256" key="1">
    <source>
        <dbReference type="ARBA" id="ARBA00001968"/>
    </source>
</evidence>
<keyword evidence="5" id="KW-0012">Acyltransferase</keyword>
<evidence type="ECO:0000313" key="6">
    <source>
        <dbReference type="Proteomes" id="UP000262072"/>
    </source>
</evidence>
<evidence type="ECO:0000256" key="3">
    <source>
        <dbReference type="HAMAP-Rule" id="MF_00528"/>
    </source>
</evidence>
<dbReference type="HAMAP" id="MF_00528">
    <property type="entry name" value="Maf"/>
    <property type="match status" value="1"/>
</dbReference>
<feature type="site" description="Important for substrate specificity" evidence="3">
    <location>
        <position position="338"/>
    </location>
</feature>
<accession>A0A383TCI3</accession>
<dbReference type="Gene3D" id="3.90.950.10">
    <property type="match status" value="1"/>
</dbReference>
<protein>
    <recommendedName>
        <fullName evidence="3">dTTP/UTP pyrophosphatase</fullName>
        <shortName evidence="3">dTTPase/UTPase</shortName>
        <ecNumber evidence="3">3.6.1.9</ecNumber>
    </recommendedName>
    <alternativeName>
        <fullName evidence="3">Nucleoside triphosphate pyrophosphatase</fullName>
    </alternativeName>
    <alternativeName>
        <fullName evidence="3">Nucleotide pyrophosphatase</fullName>
        <shortName evidence="3">Nucleotide PPase</shortName>
    </alternativeName>
</protein>
<dbReference type="Pfam" id="PF02545">
    <property type="entry name" value="Maf"/>
    <property type="match status" value="1"/>
</dbReference>
<keyword evidence="2 3" id="KW-0378">Hydrolase</keyword>
<feature type="domain" description="N-acetyltransferase" evidence="4">
    <location>
        <begin position="3"/>
        <end position="161"/>
    </location>
</feature>
<dbReference type="CDD" id="cd00555">
    <property type="entry name" value="Maf"/>
    <property type="match status" value="1"/>
</dbReference>
<dbReference type="PANTHER" id="PTHR43213">
    <property type="entry name" value="BIFUNCTIONAL DTTP/UTP PYROPHOSPHATASE/METHYLTRANSFERASE PROTEIN-RELATED"/>
    <property type="match status" value="1"/>
</dbReference>
<sequence length="378" mass="41557">MQVNIRKAELQDLAALKIIEDACFPEAEAATLESLSERLHLFPESFLVAEAEGVLVGFVNGAVIDEPIIRDAHYHDAALHNPDGAYQSVFGLDVVPAFRRKGIAEKLLTALIEAARQAGRKGLTLCCKEEKIPYYEKFGLVNSGRSSSTHGNAVWYDMILHFEEEKRGEQMDLKIILASQSPRRSELLSLCIKEFAVQAADINEKAIEERILAEAGQGTFLDTATELVETLAREKAAVIHRENSEAMVIGSDTVVVLDEKILGKPVDEADAYAMLRALAGKTHSVLTGVSILWGEKEETFASETKVSFFEWDDRMAKEVKSYVSSGKPMDKAGSYGIQEEAALWVSGIEGDYNTIVGFPIALVDKAIHRLLAEAEAEK</sequence>
<comment type="caution">
    <text evidence="3">Lacks conserved residue(s) required for the propagation of feature annotation.</text>
</comment>
<feature type="site" description="Important for substrate specificity" evidence="3">
    <location>
        <position position="183"/>
    </location>
</feature>
<evidence type="ECO:0000259" key="4">
    <source>
        <dbReference type="PROSITE" id="PS51186"/>
    </source>
</evidence>
<dbReference type="InterPro" id="IPR016181">
    <property type="entry name" value="Acyl_CoA_acyltransferase"/>
</dbReference>
<dbReference type="GO" id="GO:0036221">
    <property type="term" value="F:UTP diphosphatase activity"/>
    <property type="evidence" value="ECO:0007669"/>
    <property type="project" value="RHEA"/>
</dbReference>
<proteinExistence type="inferred from homology"/>
<dbReference type="EC" id="3.6.1.9" evidence="3"/>
<dbReference type="GO" id="GO:0005737">
    <property type="term" value="C:cytoplasm"/>
    <property type="evidence" value="ECO:0007669"/>
    <property type="project" value="UniProtKB-SubCell"/>
</dbReference>
<dbReference type="EMBL" id="UNRR01000007">
    <property type="protein sequence ID" value="SYZ77389.1"/>
    <property type="molecule type" value="Genomic_DNA"/>
</dbReference>
<dbReference type="CDD" id="cd04301">
    <property type="entry name" value="NAT_SF"/>
    <property type="match status" value="1"/>
</dbReference>